<dbReference type="Pfam" id="PF00698">
    <property type="entry name" value="Acyl_transf_1"/>
    <property type="match status" value="1"/>
</dbReference>
<keyword evidence="3" id="KW-0012">Acyltransferase</keyword>
<dbReference type="InterPro" id="IPR001227">
    <property type="entry name" value="Ac_transferase_dom_sf"/>
</dbReference>
<name>A0A512PDI5_9CELL</name>
<keyword evidence="2" id="KW-0808">Transferase</keyword>
<evidence type="ECO:0000313" key="6">
    <source>
        <dbReference type="EMBL" id="GEP69263.1"/>
    </source>
</evidence>
<dbReference type="GO" id="GO:0005829">
    <property type="term" value="C:cytosol"/>
    <property type="evidence" value="ECO:0007669"/>
    <property type="project" value="TreeGrafter"/>
</dbReference>
<organism evidence="6 7">
    <name type="scientific">Cellulomonas soli</name>
    <dbReference type="NCBI Taxonomy" id="931535"/>
    <lineage>
        <taxon>Bacteria</taxon>
        <taxon>Bacillati</taxon>
        <taxon>Actinomycetota</taxon>
        <taxon>Actinomycetes</taxon>
        <taxon>Micrococcales</taxon>
        <taxon>Cellulomonadaceae</taxon>
        <taxon>Cellulomonas</taxon>
    </lineage>
</organism>
<dbReference type="RefSeq" id="WP_179561793.1">
    <property type="nucleotide sequence ID" value="NZ_BAABBJ010000006.1"/>
</dbReference>
<dbReference type="SUPFAM" id="SSF52151">
    <property type="entry name" value="FabD/lysophospholipase-like"/>
    <property type="match status" value="1"/>
</dbReference>
<dbReference type="InterPro" id="IPR050858">
    <property type="entry name" value="Mal-CoA-ACP_Trans/PKS_FabD"/>
</dbReference>
<dbReference type="AlphaFoldDB" id="A0A512PDI5"/>
<comment type="catalytic activity">
    <reaction evidence="4">
        <text>holo-[ACP] + malonyl-CoA = malonyl-[ACP] + CoA</text>
        <dbReference type="Rhea" id="RHEA:41792"/>
        <dbReference type="Rhea" id="RHEA-COMP:9623"/>
        <dbReference type="Rhea" id="RHEA-COMP:9685"/>
        <dbReference type="ChEBI" id="CHEBI:57287"/>
        <dbReference type="ChEBI" id="CHEBI:57384"/>
        <dbReference type="ChEBI" id="CHEBI:64479"/>
        <dbReference type="ChEBI" id="CHEBI:78449"/>
        <dbReference type="EC" id="2.3.1.39"/>
    </reaction>
</comment>
<dbReference type="GO" id="GO:0006633">
    <property type="term" value="P:fatty acid biosynthetic process"/>
    <property type="evidence" value="ECO:0007669"/>
    <property type="project" value="TreeGrafter"/>
</dbReference>
<sequence length="313" mass="32673">MHPQTTLPGPGTLWVFPGQSSQAVGMGREAVRRSPRAAAFVTEAGDAIGQDLRALCWDADIAELTRTENVQPALTAVALATWIALDELGLARRGDADLFAGHSLGALAAAAAAGYLDLVDAVRLALERGRIMASAPTGGSMLEVRTAHENDPAAQLAHGTTLADRFGLDLAAVNGPTEIALAGAASRIESAARELGEAARAVPVSNAFHSRFMTPVVPRWVAALDAVGLRQGSARHVGCATAQVSGTADGVRDDLVLAVDGPVRWLDVLDLTREVPSVAVVGPSRVMRRLLQPCLGARPLRVYDEHAWSGPDA</sequence>
<dbReference type="InterPro" id="IPR014043">
    <property type="entry name" value="Acyl_transferase_dom"/>
</dbReference>
<evidence type="ECO:0000256" key="1">
    <source>
        <dbReference type="ARBA" id="ARBA00013258"/>
    </source>
</evidence>
<reference evidence="6 7" key="1">
    <citation type="submission" date="2019-07" db="EMBL/GenBank/DDBJ databases">
        <title>Whole genome shotgun sequence of Cellulomonas soli NBRC 109434.</title>
        <authorList>
            <person name="Hosoyama A."/>
            <person name="Uohara A."/>
            <person name="Ohji S."/>
            <person name="Ichikawa N."/>
        </authorList>
    </citation>
    <scope>NUCLEOTIDE SEQUENCE [LARGE SCALE GENOMIC DNA]</scope>
    <source>
        <strain evidence="6 7">NBRC 109434</strain>
    </source>
</reference>
<comment type="caution">
    <text evidence="6">The sequence shown here is derived from an EMBL/GenBank/DDBJ whole genome shotgun (WGS) entry which is preliminary data.</text>
</comment>
<keyword evidence="7" id="KW-1185">Reference proteome</keyword>
<accession>A0A512PDI5</accession>
<evidence type="ECO:0000256" key="4">
    <source>
        <dbReference type="ARBA" id="ARBA00048462"/>
    </source>
</evidence>
<protein>
    <recommendedName>
        <fullName evidence="1">[acyl-carrier-protein] S-malonyltransferase</fullName>
        <ecNumber evidence="1">2.3.1.39</ecNumber>
    </recommendedName>
</protein>
<evidence type="ECO:0000313" key="7">
    <source>
        <dbReference type="Proteomes" id="UP000321798"/>
    </source>
</evidence>
<dbReference type="EC" id="2.3.1.39" evidence="1"/>
<evidence type="ECO:0000259" key="5">
    <source>
        <dbReference type="SMART" id="SM00827"/>
    </source>
</evidence>
<dbReference type="EMBL" id="BKAL01000006">
    <property type="protein sequence ID" value="GEP69263.1"/>
    <property type="molecule type" value="Genomic_DNA"/>
</dbReference>
<feature type="domain" description="Malonyl-CoA:ACP transacylase (MAT)" evidence="5">
    <location>
        <begin position="15"/>
        <end position="303"/>
    </location>
</feature>
<dbReference type="Gene3D" id="3.30.70.250">
    <property type="entry name" value="Malonyl-CoA ACP transacylase, ACP-binding"/>
    <property type="match status" value="1"/>
</dbReference>
<dbReference type="PANTHER" id="PTHR42681">
    <property type="entry name" value="MALONYL-COA-ACYL CARRIER PROTEIN TRANSACYLASE, MITOCHONDRIAL"/>
    <property type="match status" value="1"/>
</dbReference>
<dbReference type="InterPro" id="IPR016035">
    <property type="entry name" value="Acyl_Trfase/lysoPLipase"/>
</dbReference>
<dbReference type="GO" id="GO:0004314">
    <property type="term" value="F:[acyl-carrier-protein] S-malonyltransferase activity"/>
    <property type="evidence" value="ECO:0007669"/>
    <property type="project" value="UniProtKB-EC"/>
</dbReference>
<evidence type="ECO:0000256" key="2">
    <source>
        <dbReference type="ARBA" id="ARBA00022679"/>
    </source>
</evidence>
<proteinExistence type="predicted"/>
<dbReference type="Gene3D" id="3.40.366.10">
    <property type="entry name" value="Malonyl-Coenzyme A Acyl Carrier Protein, domain 2"/>
    <property type="match status" value="1"/>
</dbReference>
<gene>
    <name evidence="6" type="primary">fabD</name>
    <name evidence="6" type="ORF">CSO01_19780</name>
</gene>
<dbReference type="SMART" id="SM00827">
    <property type="entry name" value="PKS_AT"/>
    <property type="match status" value="1"/>
</dbReference>
<dbReference type="Proteomes" id="UP000321798">
    <property type="component" value="Unassembled WGS sequence"/>
</dbReference>
<evidence type="ECO:0000256" key="3">
    <source>
        <dbReference type="ARBA" id="ARBA00023315"/>
    </source>
</evidence>
<dbReference type="PANTHER" id="PTHR42681:SF1">
    <property type="entry name" value="MALONYL-COA-ACYL CARRIER PROTEIN TRANSACYLASE, MITOCHONDRIAL"/>
    <property type="match status" value="1"/>
</dbReference>